<dbReference type="Proteomes" id="UP000094025">
    <property type="component" value="Unassembled WGS sequence"/>
</dbReference>
<reference evidence="1 2" key="1">
    <citation type="journal article" date="2016" name="Int. J. Syst. Evol. Microbiol.">
        <title>Ensifer glycinis sp. nov., an novel rhizobial species associated with Glycine spp.</title>
        <authorList>
            <person name="Yan H."/>
            <person name="Yan J."/>
            <person name="Sui X.H."/>
            <person name="Wang E.T."/>
            <person name="Chen W.X."/>
            <person name="Zhang X.X."/>
            <person name="Chen W.F."/>
        </authorList>
    </citation>
    <scope>NUCLEOTIDE SEQUENCE [LARGE SCALE GENOMIC DNA]</scope>
    <source>
        <strain evidence="1 2">CCBAU 23380</strain>
    </source>
</reference>
<organism evidence="1 2">
    <name type="scientific">Sinorhizobium glycinis</name>
    <dbReference type="NCBI Taxonomy" id="1472378"/>
    <lineage>
        <taxon>Bacteria</taxon>
        <taxon>Pseudomonadati</taxon>
        <taxon>Pseudomonadota</taxon>
        <taxon>Alphaproteobacteria</taxon>
        <taxon>Hyphomicrobiales</taxon>
        <taxon>Rhizobiaceae</taxon>
        <taxon>Sinorhizobium/Ensifer group</taxon>
        <taxon>Sinorhizobium</taxon>
    </lineage>
</organism>
<dbReference type="AlphaFoldDB" id="A0A178XM77"/>
<evidence type="ECO:0000313" key="1">
    <source>
        <dbReference type="EMBL" id="OAP36348.1"/>
    </source>
</evidence>
<dbReference type="PANTHER" id="PTHR38597">
    <property type="entry name" value="BLL3834 PROTEIN"/>
    <property type="match status" value="1"/>
</dbReference>
<dbReference type="Pfam" id="PF05559">
    <property type="entry name" value="DUF763"/>
    <property type="match status" value="1"/>
</dbReference>
<keyword evidence="2" id="KW-1185">Reference proteome</keyword>
<evidence type="ECO:0000313" key="2">
    <source>
        <dbReference type="Proteomes" id="UP000094025"/>
    </source>
</evidence>
<name>A0A178XM77_9HYPH</name>
<gene>
    <name evidence="1" type="ORF">AU381_17695</name>
</gene>
<sequence>MAQRAGNADLPLHGGRVPKWLGDRMTRLGALITEAIVHHYGRDEFLRRLAHPFWFQSFGAVMGMDWHSSGITTSVIGALKRGLTPLSGELGIHVCGGRGQHSRKTPGELVTIGDRIGFDGAALADASRLVAKVDSAAVQDGFDLYLHGFIVTDDAKWVVVQQGMNGDRRQARRYHWLSEGLESFVDSPHAAIEGRGQGEIINLADRRAARSRASQLDLLSALGPDGLVREVATIESRGTAMAAPAQPMLPHLVMPAHHDVRESDVNMRRLHGNFAAAADRGPKDFEELLLVPGVGARTVKALAMVAEVVHGTPCRFSDPARFSLAHGGKDQHPFPVPLKVYDETINVMKSAVQKGRLGREEELAALRRLDEQSRRMERYVTGPDLKEIVAGEFRDSSRFGGRSVFGWEGEGAGTDGAAAALKGRTRN</sequence>
<dbReference type="PANTHER" id="PTHR38597:SF1">
    <property type="entry name" value="BLL3834 PROTEIN"/>
    <property type="match status" value="1"/>
</dbReference>
<proteinExistence type="predicted"/>
<dbReference type="InterPro" id="IPR008482">
    <property type="entry name" value="DUF763"/>
</dbReference>
<comment type="caution">
    <text evidence="1">The sequence shown here is derived from an EMBL/GenBank/DDBJ whole genome shotgun (WGS) entry which is preliminary data.</text>
</comment>
<evidence type="ECO:0008006" key="3">
    <source>
        <dbReference type="Google" id="ProtNLM"/>
    </source>
</evidence>
<dbReference type="OrthoDB" id="9802662at2"/>
<dbReference type="EMBL" id="LPUX01000064">
    <property type="protein sequence ID" value="OAP36348.1"/>
    <property type="molecule type" value="Genomic_DNA"/>
</dbReference>
<dbReference type="RefSeq" id="WP_064243575.1">
    <property type="nucleotide sequence ID" value="NZ_LPUX01000064.1"/>
</dbReference>
<protein>
    <recommendedName>
        <fullName evidence="3">DUF763 domain-containing protein</fullName>
    </recommendedName>
</protein>
<accession>A0A178XM77</accession>
<dbReference type="STRING" id="1472378.AU381_17695"/>